<dbReference type="SUPFAM" id="SSF56574">
    <property type="entry name" value="Serpins"/>
    <property type="match status" value="1"/>
</dbReference>
<name>A0AAN8TYY0_SOLBU</name>
<evidence type="ECO:0000313" key="4">
    <source>
        <dbReference type="EMBL" id="KAK6792816.1"/>
    </source>
</evidence>
<feature type="domain" description="Serpin" evidence="3">
    <location>
        <begin position="1"/>
        <end position="92"/>
    </location>
</feature>
<reference evidence="4 5" key="1">
    <citation type="submission" date="2024-02" db="EMBL/GenBank/DDBJ databases">
        <title>de novo genome assembly of Solanum bulbocastanum strain 11H21.</title>
        <authorList>
            <person name="Hosaka A.J."/>
        </authorList>
    </citation>
    <scope>NUCLEOTIDE SEQUENCE [LARGE SCALE GENOMIC DNA]</scope>
    <source>
        <tissue evidence="4">Young leaves</tissue>
    </source>
</reference>
<evidence type="ECO:0000256" key="1">
    <source>
        <dbReference type="ARBA" id="ARBA00009500"/>
    </source>
</evidence>
<comment type="caution">
    <text evidence="4">The sequence shown here is derived from an EMBL/GenBank/DDBJ whole genome shotgun (WGS) entry which is preliminary data.</text>
</comment>
<protein>
    <recommendedName>
        <fullName evidence="3">Serpin domain-containing protein</fullName>
    </recommendedName>
</protein>
<comment type="similarity">
    <text evidence="1">Belongs to the serpin family.</text>
</comment>
<proteinExistence type="inferred from homology"/>
<dbReference type="Pfam" id="PF00079">
    <property type="entry name" value="Serpin"/>
    <property type="match status" value="1"/>
</dbReference>
<dbReference type="Proteomes" id="UP001371456">
    <property type="component" value="Unassembled WGS sequence"/>
</dbReference>
<dbReference type="EMBL" id="JBANQN010000004">
    <property type="protein sequence ID" value="KAK6792816.1"/>
    <property type="molecule type" value="Genomic_DNA"/>
</dbReference>
<dbReference type="InterPro" id="IPR036186">
    <property type="entry name" value="Serpin_sf"/>
</dbReference>
<dbReference type="Gene3D" id="3.30.497.10">
    <property type="entry name" value="Antithrombin, subunit I, domain 2"/>
    <property type="match status" value="1"/>
</dbReference>
<evidence type="ECO:0000256" key="2">
    <source>
        <dbReference type="SAM" id="MobiDB-lite"/>
    </source>
</evidence>
<evidence type="ECO:0000259" key="3">
    <source>
        <dbReference type="Pfam" id="PF00079"/>
    </source>
</evidence>
<gene>
    <name evidence="4" type="ORF">RDI58_011897</name>
</gene>
<dbReference type="AlphaFoldDB" id="A0AAN8TYY0"/>
<accession>A0AAN8TYY0</accession>
<keyword evidence="5" id="KW-1185">Reference proteome</keyword>
<sequence length="127" mass="14668">MTAVGARGDTLDQMLRFLSVRDLDDLNSKFLNMANVIESNSNGGRDLSFLNGMWVAYTHEIRDSFKHLATTLYKIEPKIVDFKLRSITRINSLWCRKRWQKMLTPGQSLHQEGQSTSQMIQRSCPLF</sequence>
<dbReference type="InterPro" id="IPR023796">
    <property type="entry name" value="Serpin_dom"/>
</dbReference>
<evidence type="ECO:0000313" key="5">
    <source>
        <dbReference type="Proteomes" id="UP001371456"/>
    </source>
</evidence>
<feature type="compositionally biased region" description="Polar residues" evidence="2">
    <location>
        <begin position="107"/>
        <end position="121"/>
    </location>
</feature>
<dbReference type="InterPro" id="IPR042178">
    <property type="entry name" value="Serpin_sf_1"/>
</dbReference>
<organism evidence="4 5">
    <name type="scientific">Solanum bulbocastanum</name>
    <name type="common">Wild potato</name>
    <dbReference type="NCBI Taxonomy" id="147425"/>
    <lineage>
        <taxon>Eukaryota</taxon>
        <taxon>Viridiplantae</taxon>
        <taxon>Streptophyta</taxon>
        <taxon>Embryophyta</taxon>
        <taxon>Tracheophyta</taxon>
        <taxon>Spermatophyta</taxon>
        <taxon>Magnoliopsida</taxon>
        <taxon>eudicotyledons</taxon>
        <taxon>Gunneridae</taxon>
        <taxon>Pentapetalae</taxon>
        <taxon>asterids</taxon>
        <taxon>lamiids</taxon>
        <taxon>Solanales</taxon>
        <taxon>Solanaceae</taxon>
        <taxon>Solanoideae</taxon>
        <taxon>Solaneae</taxon>
        <taxon>Solanum</taxon>
    </lineage>
</organism>
<feature type="region of interest" description="Disordered" evidence="2">
    <location>
        <begin position="107"/>
        <end position="127"/>
    </location>
</feature>